<dbReference type="AlphaFoldDB" id="A0A919U5K9"/>
<name>A0A919U5K9_9CELL</name>
<dbReference type="RefSeq" id="WP_203667135.1">
    <property type="nucleotide sequence ID" value="NZ_BONO01000002.1"/>
</dbReference>
<protein>
    <recommendedName>
        <fullName evidence="4">Fimbrial assembly protein</fullName>
    </recommendedName>
</protein>
<keyword evidence="1" id="KW-0472">Membrane</keyword>
<proteinExistence type="predicted"/>
<keyword evidence="1" id="KW-0812">Transmembrane</keyword>
<dbReference type="Proteomes" id="UP000642125">
    <property type="component" value="Unassembled WGS sequence"/>
</dbReference>
<evidence type="ECO:0000256" key="1">
    <source>
        <dbReference type="SAM" id="Phobius"/>
    </source>
</evidence>
<evidence type="ECO:0000313" key="3">
    <source>
        <dbReference type="Proteomes" id="UP000642125"/>
    </source>
</evidence>
<accession>A0A919U5K9</accession>
<sequence>MTAISERKATPAAGVPQPAPYIAPRVNLLPPEIYGARAMGRVKRVLALCLVLVVAVAAGGYALFSFALSTQEKALADADAETMRLTAAQQQYAEVPVVLNRLEQLEAARQQGMSTETLWREYLGYVFAAMPGGVKVASLTVDGATPMLAPAAPADPLQAESVSRLDMTAVSDTLPNIAQWQDQLDTIPGFDDVRVTAVTVGEDTDTATPRFEFSVSVQVTDEAYANRFLPNEDEG</sequence>
<dbReference type="EMBL" id="BONO01000002">
    <property type="protein sequence ID" value="GIG35112.1"/>
    <property type="molecule type" value="Genomic_DNA"/>
</dbReference>
<evidence type="ECO:0008006" key="4">
    <source>
        <dbReference type="Google" id="ProtNLM"/>
    </source>
</evidence>
<keyword evidence="1" id="KW-1133">Transmembrane helix</keyword>
<reference evidence="2" key="1">
    <citation type="submission" date="2021-01" db="EMBL/GenBank/DDBJ databases">
        <title>Whole genome shotgun sequence of Cellulomonas pakistanensis NBRC 110800.</title>
        <authorList>
            <person name="Komaki H."/>
            <person name="Tamura T."/>
        </authorList>
    </citation>
    <scope>NUCLEOTIDE SEQUENCE</scope>
    <source>
        <strain evidence="2">NBRC 110800</strain>
    </source>
</reference>
<keyword evidence="3" id="KW-1185">Reference proteome</keyword>
<comment type="caution">
    <text evidence="2">The sequence shown here is derived from an EMBL/GenBank/DDBJ whole genome shotgun (WGS) entry which is preliminary data.</text>
</comment>
<evidence type="ECO:0000313" key="2">
    <source>
        <dbReference type="EMBL" id="GIG35112.1"/>
    </source>
</evidence>
<feature type="transmembrane region" description="Helical" evidence="1">
    <location>
        <begin position="45"/>
        <end position="68"/>
    </location>
</feature>
<gene>
    <name evidence="2" type="ORF">Cpa01nite_04930</name>
</gene>
<organism evidence="2 3">
    <name type="scientific">Cellulomonas pakistanensis</name>
    <dbReference type="NCBI Taxonomy" id="992287"/>
    <lineage>
        <taxon>Bacteria</taxon>
        <taxon>Bacillati</taxon>
        <taxon>Actinomycetota</taxon>
        <taxon>Actinomycetes</taxon>
        <taxon>Micrococcales</taxon>
        <taxon>Cellulomonadaceae</taxon>
        <taxon>Cellulomonas</taxon>
    </lineage>
</organism>